<gene>
    <name evidence="2" type="ORF">KIPB_013990</name>
</gene>
<feature type="non-terminal residue" evidence="2">
    <location>
        <position position="344"/>
    </location>
</feature>
<dbReference type="AlphaFoldDB" id="A0A9K3GQP0"/>
<evidence type="ECO:0000313" key="2">
    <source>
        <dbReference type="EMBL" id="GIQ90971.1"/>
    </source>
</evidence>
<feature type="region of interest" description="Disordered" evidence="1">
    <location>
        <begin position="1"/>
        <end position="39"/>
    </location>
</feature>
<feature type="non-terminal residue" evidence="2">
    <location>
        <position position="1"/>
    </location>
</feature>
<organism evidence="2 3">
    <name type="scientific">Kipferlia bialata</name>
    <dbReference type="NCBI Taxonomy" id="797122"/>
    <lineage>
        <taxon>Eukaryota</taxon>
        <taxon>Metamonada</taxon>
        <taxon>Carpediemonas-like organisms</taxon>
        <taxon>Kipferlia</taxon>
    </lineage>
</organism>
<dbReference type="Pfam" id="PF00805">
    <property type="entry name" value="Pentapeptide"/>
    <property type="match status" value="1"/>
</dbReference>
<dbReference type="Gene3D" id="2.160.20.80">
    <property type="entry name" value="E3 ubiquitin-protein ligase SopA"/>
    <property type="match status" value="1"/>
</dbReference>
<protein>
    <submittedName>
        <fullName evidence="2">Uncharacterized protein</fullName>
    </submittedName>
</protein>
<evidence type="ECO:0000313" key="3">
    <source>
        <dbReference type="Proteomes" id="UP000265618"/>
    </source>
</evidence>
<dbReference type="SUPFAM" id="SSF141571">
    <property type="entry name" value="Pentapeptide repeat-like"/>
    <property type="match status" value="1"/>
</dbReference>
<name>A0A9K3GQP0_9EUKA</name>
<sequence>AQLRGHRQLVTADPSVETLPPHTPPTWAGGTPSSPLSTSTEFPVTSVLIECYTSSTRCMHVAVYPSTRASRIGPMLEGVCQVNCVSGDSCMMHQFKPHRAPADPTSLKPAMVQGVCAGGKIYAAIGGSLFCVDIQPRRQDSTVTDTGLSCLDTPRVTRDEMSLILSTPTGPRVYPLPECQRVGALPLIQTASGRLVGECASGACLQGVAGTEDGYYRVQDCLWTPIEDEDESKEDTPMDTPSRVEIQTLERLLDVLRGGTSDSVVVKGLRLDAALAGNTCHDWTFEDCHFSSLVRSRLSQCTFHKCSLETADLSGCIISKCKFMDCPLSHASLEKATLTDTQMQ</sequence>
<reference evidence="2 3" key="1">
    <citation type="journal article" date="2018" name="PLoS ONE">
        <title>The draft genome of Kipferlia bialata reveals reductive genome evolution in fornicate parasites.</title>
        <authorList>
            <person name="Tanifuji G."/>
            <person name="Takabayashi S."/>
            <person name="Kume K."/>
            <person name="Takagi M."/>
            <person name="Nakayama T."/>
            <person name="Kamikawa R."/>
            <person name="Inagaki Y."/>
            <person name="Hashimoto T."/>
        </authorList>
    </citation>
    <scope>NUCLEOTIDE SEQUENCE [LARGE SCALE GENOMIC DNA]</scope>
    <source>
        <strain evidence="2">NY0173</strain>
    </source>
</reference>
<dbReference type="Proteomes" id="UP000265618">
    <property type="component" value="Unassembled WGS sequence"/>
</dbReference>
<keyword evidence="3" id="KW-1185">Reference proteome</keyword>
<comment type="caution">
    <text evidence="2">The sequence shown here is derived from an EMBL/GenBank/DDBJ whole genome shotgun (WGS) entry which is preliminary data.</text>
</comment>
<proteinExistence type="predicted"/>
<accession>A0A9K3GQP0</accession>
<dbReference type="EMBL" id="BDIP01006950">
    <property type="protein sequence ID" value="GIQ90971.1"/>
    <property type="molecule type" value="Genomic_DNA"/>
</dbReference>
<evidence type="ECO:0000256" key="1">
    <source>
        <dbReference type="SAM" id="MobiDB-lite"/>
    </source>
</evidence>
<dbReference type="InterPro" id="IPR001646">
    <property type="entry name" value="5peptide_repeat"/>
</dbReference>